<dbReference type="AlphaFoldDB" id="A0A4P9YZM8"/>
<evidence type="ECO:0000313" key="3">
    <source>
        <dbReference type="Proteomes" id="UP000278143"/>
    </source>
</evidence>
<sequence length="112" mass="12213">MSAADKQKEADAPGTETPATVPFLLGCTQLDQGVIHLYREWPHKPATTAAEPSEHREEDDTLMASVLAVPAHMTPADLLAFLGSAIDGVSHIRLLRDASPHRYIALLKFRQS</sequence>
<dbReference type="EMBL" id="KZ989687">
    <property type="protein sequence ID" value="RKP25596.1"/>
    <property type="molecule type" value="Genomic_DNA"/>
</dbReference>
<dbReference type="GO" id="GO:0061630">
    <property type="term" value="F:ubiquitin protein ligase activity"/>
    <property type="evidence" value="ECO:0007669"/>
    <property type="project" value="TreeGrafter"/>
</dbReference>
<accession>A0A4P9YZM8</accession>
<protein>
    <recommendedName>
        <fullName evidence="1">BRCA1-associated 2/ETP1 RRM domain-containing protein</fullName>
    </recommendedName>
</protein>
<reference evidence="3" key="1">
    <citation type="journal article" date="2018" name="Nat. Microbiol.">
        <title>Leveraging single-cell genomics to expand the fungal tree of life.</title>
        <authorList>
            <person name="Ahrendt S.R."/>
            <person name="Quandt C.A."/>
            <person name="Ciobanu D."/>
            <person name="Clum A."/>
            <person name="Salamov A."/>
            <person name="Andreopoulos B."/>
            <person name="Cheng J.F."/>
            <person name="Woyke T."/>
            <person name="Pelin A."/>
            <person name="Henrissat B."/>
            <person name="Reynolds N.K."/>
            <person name="Benny G.L."/>
            <person name="Smith M.E."/>
            <person name="James T.Y."/>
            <person name="Grigoriev I.V."/>
        </authorList>
    </citation>
    <scope>NUCLEOTIDE SEQUENCE [LARGE SCALE GENOMIC DNA]</scope>
    <source>
        <strain evidence="3">Benny S71-1</strain>
    </source>
</reference>
<dbReference type="PANTHER" id="PTHR24007:SF7">
    <property type="entry name" value="BRCA1-ASSOCIATED PROTEIN"/>
    <property type="match status" value="1"/>
</dbReference>
<evidence type="ECO:0000313" key="2">
    <source>
        <dbReference type="EMBL" id="RKP25596.1"/>
    </source>
</evidence>
<dbReference type="PROSITE" id="PS51257">
    <property type="entry name" value="PROKAR_LIPOPROTEIN"/>
    <property type="match status" value="1"/>
</dbReference>
<dbReference type="OrthoDB" id="273556at2759"/>
<proteinExistence type="predicted"/>
<evidence type="ECO:0000259" key="1">
    <source>
        <dbReference type="Pfam" id="PF07576"/>
    </source>
</evidence>
<dbReference type="PANTHER" id="PTHR24007">
    <property type="entry name" value="BRCA1-ASSOCIATED PROTEIN"/>
    <property type="match status" value="1"/>
</dbReference>
<dbReference type="GO" id="GO:0007265">
    <property type="term" value="P:Ras protein signal transduction"/>
    <property type="evidence" value="ECO:0007669"/>
    <property type="project" value="TreeGrafter"/>
</dbReference>
<gene>
    <name evidence="2" type="ORF">SYNPS1DRAFT_15442</name>
</gene>
<dbReference type="InterPro" id="IPR011422">
    <property type="entry name" value="BRAP2/ETP1_RRM"/>
</dbReference>
<name>A0A4P9YZM8_9FUNG</name>
<keyword evidence="3" id="KW-1185">Reference proteome</keyword>
<dbReference type="GO" id="GO:0005737">
    <property type="term" value="C:cytoplasm"/>
    <property type="evidence" value="ECO:0007669"/>
    <property type="project" value="TreeGrafter"/>
</dbReference>
<feature type="domain" description="BRCA1-associated 2/ETP1 RRM" evidence="1">
    <location>
        <begin position="58"/>
        <end position="111"/>
    </location>
</feature>
<feature type="non-terminal residue" evidence="2">
    <location>
        <position position="112"/>
    </location>
</feature>
<dbReference type="Proteomes" id="UP000278143">
    <property type="component" value="Unassembled WGS sequence"/>
</dbReference>
<organism evidence="2 3">
    <name type="scientific">Syncephalis pseudoplumigaleata</name>
    <dbReference type="NCBI Taxonomy" id="1712513"/>
    <lineage>
        <taxon>Eukaryota</taxon>
        <taxon>Fungi</taxon>
        <taxon>Fungi incertae sedis</taxon>
        <taxon>Zoopagomycota</taxon>
        <taxon>Zoopagomycotina</taxon>
        <taxon>Zoopagomycetes</taxon>
        <taxon>Zoopagales</taxon>
        <taxon>Piptocephalidaceae</taxon>
        <taxon>Syncephalis</taxon>
    </lineage>
</organism>
<dbReference type="GO" id="GO:0016567">
    <property type="term" value="P:protein ubiquitination"/>
    <property type="evidence" value="ECO:0007669"/>
    <property type="project" value="TreeGrafter"/>
</dbReference>
<dbReference type="Pfam" id="PF07576">
    <property type="entry name" value="BRAP2"/>
    <property type="match status" value="1"/>
</dbReference>